<dbReference type="RefSeq" id="WP_141464030.1">
    <property type="nucleotide sequence ID" value="NZ_RBZW01000020.1"/>
</dbReference>
<evidence type="ECO:0000256" key="1">
    <source>
        <dbReference type="ARBA" id="ARBA00022679"/>
    </source>
</evidence>
<dbReference type="InterPro" id="IPR050483">
    <property type="entry name" value="CoA-transferase_III_domain"/>
</dbReference>
<dbReference type="SUPFAM" id="SSF89796">
    <property type="entry name" value="CoA-transferase family III (CaiB/BaiF)"/>
    <property type="match status" value="1"/>
</dbReference>
<proteinExistence type="predicted"/>
<dbReference type="GO" id="GO:0008410">
    <property type="term" value="F:CoA-transferase activity"/>
    <property type="evidence" value="ECO:0007669"/>
    <property type="project" value="TreeGrafter"/>
</dbReference>
<comment type="caution">
    <text evidence="2">The sequence shown here is derived from an EMBL/GenBank/DDBJ whole genome shotgun (WGS) entry which is preliminary data.</text>
</comment>
<dbReference type="InterPro" id="IPR044855">
    <property type="entry name" value="CoA-Trfase_III_dom3_sf"/>
</dbReference>
<dbReference type="InterPro" id="IPR023606">
    <property type="entry name" value="CoA-Trfase_III_dom_1_sf"/>
</dbReference>
<reference evidence="2 3" key="1">
    <citation type="submission" date="2018-10" db="EMBL/GenBank/DDBJ databases">
        <title>Natronolimnobius sp. XQ-INN 246 isolated from Inner Mongolia Autonomous Region of China.</title>
        <authorList>
            <person name="Xue Q."/>
        </authorList>
    </citation>
    <scope>NUCLEOTIDE SEQUENCE [LARGE SCALE GENOMIC DNA]</scope>
    <source>
        <strain evidence="2 3">XQ-INN 246</strain>
    </source>
</reference>
<accession>A0A4V3VLF9</accession>
<dbReference type="Pfam" id="PF02515">
    <property type="entry name" value="CoA_transf_3"/>
    <property type="match status" value="1"/>
</dbReference>
<dbReference type="Proteomes" id="UP000318864">
    <property type="component" value="Unassembled WGS sequence"/>
</dbReference>
<keyword evidence="1 2" id="KW-0808">Transferase</keyword>
<dbReference type="PANTHER" id="PTHR48207:SF3">
    <property type="entry name" value="SUCCINATE--HYDROXYMETHYLGLUTARATE COA-TRANSFERASE"/>
    <property type="match status" value="1"/>
</dbReference>
<dbReference type="PANTHER" id="PTHR48207">
    <property type="entry name" value="SUCCINATE--HYDROXYMETHYLGLUTARATE COA-TRANSFERASE"/>
    <property type="match status" value="1"/>
</dbReference>
<sequence length="391" mass="43144">MNALDDVDILDFSQVIAGPACTQFLSSLGATVVKVEPPGGDPVRSIADGTMYAAFNAGKQSVSLDLKTEEGAEIARELASKADVVLESFRPGVSERFDLDDESVRETNEDVVYCSISGFGQSGPYSDRPAYDPIVQAMSGIMHCTGYPDRPPVRVGTSVIDRGTGIYAASLILAALRQRDRTGAGEYIDVSLFDVAFSWMSPFVAQYSQQDTVPQRAGSGYEGTAPNELYYAGDGQPVQLHGGLMFERFCRAIDREDLADDDRFETIDDRWEHREALREELEATFETDDRDELLARLHSHDIPAGPVRDIGEVVDHDPHVRDREMLTETDNPIAETTIQTATLPYRTTDGRPTFDDEPPAVGEQTADILVDLGYEQERIEKLIERGVLPDR</sequence>
<evidence type="ECO:0000313" key="2">
    <source>
        <dbReference type="EMBL" id="THE65497.1"/>
    </source>
</evidence>
<name>A0A4V3VLF9_9EURY</name>
<dbReference type="EMBL" id="RBZW01000020">
    <property type="protein sequence ID" value="THE65497.1"/>
    <property type="molecule type" value="Genomic_DNA"/>
</dbReference>
<evidence type="ECO:0000313" key="3">
    <source>
        <dbReference type="Proteomes" id="UP000318864"/>
    </source>
</evidence>
<dbReference type="Gene3D" id="3.40.50.10540">
    <property type="entry name" value="Crotonobetainyl-coa:carnitine coa-transferase, domain 1"/>
    <property type="match status" value="1"/>
</dbReference>
<organism evidence="2 3">
    <name type="scientific">Salinadaptatus halalkaliphilus</name>
    <dbReference type="NCBI Taxonomy" id="2419781"/>
    <lineage>
        <taxon>Archaea</taxon>
        <taxon>Methanobacteriati</taxon>
        <taxon>Methanobacteriota</taxon>
        <taxon>Stenosarchaea group</taxon>
        <taxon>Halobacteria</taxon>
        <taxon>Halobacteriales</taxon>
        <taxon>Natrialbaceae</taxon>
        <taxon>Salinadaptatus</taxon>
    </lineage>
</organism>
<dbReference type="InterPro" id="IPR003673">
    <property type="entry name" value="CoA-Trfase_fam_III"/>
</dbReference>
<keyword evidence="3" id="KW-1185">Reference proteome</keyword>
<gene>
    <name evidence="2" type="ORF">D8Y22_07220</name>
</gene>
<protein>
    <submittedName>
        <fullName evidence="2">CoA transferase</fullName>
    </submittedName>
</protein>
<dbReference type="Gene3D" id="3.30.1540.10">
    <property type="entry name" value="formyl-coa transferase, domain 3"/>
    <property type="match status" value="1"/>
</dbReference>
<dbReference type="OrthoDB" id="28444at2157"/>
<dbReference type="AlphaFoldDB" id="A0A4V3VLF9"/>